<comment type="subcellular location">
    <subcellularLocation>
        <location evidence="1">Membrane</location>
        <topology evidence="1">Multi-pass membrane protein</topology>
    </subcellularLocation>
</comment>
<evidence type="ECO:0000256" key="3">
    <source>
        <dbReference type="ARBA" id="ARBA00022692"/>
    </source>
</evidence>
<name>A0A0A1TRA9_9HYPO</name>
<evidence type="ECO:0000256" key="5">
    <source>
        <dbReference type="ARBA" id="ARBA00023136"/>
    </source>
</evidence>
<protein>
    <submittedName>
        <fullName evidence="8">Putative Major facilitator superfamily transporter</fullName>
    </submittedName>
</protein>
<feature type="transmembrane region" description="Helical" evidence="6">
    <location>
        <begin position="278"/>
        <end position="303"/>
    </location>
</feature>
<dbReference type="PROSITE" id="PS50850">
    <property type="entry name" value="MFS"/>
    <property type="match status" value="1"/>
</dbReference>
<dbReference type="InterPro" id="IPR036259">
    <property type="entry name" value="MFS_trans_sf"/>
</dbReference>
<feature type="transmembrane region" description="Helical" evidence="6">
    <location>
        <begin position="202"/>
        <end position="224"/>
    </location>
</feature>
<feature type="transmembrane region" description="Helical" evidence="6">
    <location>
        <begin position="315"/>
        <end position="334"/>
    </location>
</feature>
<reference evidence="8 9" key="1">
    <citation type="journal article" date="2015" name="Genome Announc.">
        <title>Draft Genome Sequence and Gene Annotation of the Entomopathogenic Fungus Verticillium hemipterigenum.</title>
        <authorList>
            <person name="Horn F."/>
            <person name="Habel A."/>
            <person name="Scharf D.H."/>
            <person name="Dworschak J."/>
            <person name="Brakhage A.A."/>
            <person name="Guthke R."/>
            <person name="Hertweck C."/>
            <person name="Linde J."/>
        </authorList>
    </citation>
    <scope>NUCLEOTIDE SEQUENCE [LARGE SCALE GENOMIC DNA]</scope>
</reference>
<proteinExistence type="predicted"/>
<dbReference type="FunFam" id="1.20.1250.20:FF:000034">
    <property type="entry name" value="MFS general substrate transporter"/>
    <property type="match status" value="1"/>
</dbReference>
<accession>A0A0A1TRA9</accession>
<evidence type="ECO:0000313" key="9">
    <source>
        <dbReference type="Proteomes" id="UP000039046"/>
    </source>
</evidence>
<evidence type="ECO:0000256" key="1">
    <source>
        <dbReference type="ARBA" id="ARBA00004141"/>
    </source>
</evidence>
<gene>
    <name evidence="8" type="ORF">VHEMI09983</name>
</gene>
<dbReference type="EMBL" id="CDHN01000007">
    <property type="protein sequence ID" value="CEJ94453.1"/>
    <property type="molecule type" value="Genomic_DNA"/>
</dbReference>
<feature type="transmembrane region" description="Helical" evidence="6">
    <location>
        <begin position="403"/>
        <end position="426"/>
    </location>
</feature>
<keyword evidence="9" id="KW-1185">Reference proteome</keyword>
<feature type="domain" description="Major facilitator superfamily (MFS) profile" evidence="7">
    <location>
        <begin position="43"/>
        <end position="487"/>
    </location>
</feature>
<evidence type="ECO:0000256" key="2">
    <source>
        <dbReference type="ARBA" id="ARBA00022448"/>
    </source>
</evidence>
<feature type="transmembrane region" description="Helical" evidence="6">
    <location>
        <begin position="371"/>
        <end position="391"/>
    </location>
</feature>
<dbReference type="SUPFAM" id="SSF103473">
    <property type="entry name" value="MFS general substrate transporter"/>
    <property type="match status" value="1"/>
</dbReference>
<dbReference type="GO" id="GO:0022857">
    <property type="term" value="F:transmembrane transporter activity"/>
    <property type="evidence" value="ECO:0007669"/>
    <property type="project" value="InterPro"/>
</dbReference>
<evidence type="ECO:0000313" key="8">
    <source>
        <dbReference type="EMBL" id="CEJ94453.1"/>
    </source>
</evidence>
<dbReference type="FunFam" id="1.20.1250.20:FF:000013">
    <property type="entry name" value="MFS general substrate transporter"/>
    <property type="match status" value="1"/>
</dbReference>
<dbReference type="Pfam" id="PF07690">
    <property type="entry name" value="MFS_1"/>
    <property type="match status" value="1"/>
</dbReference>
<feature type="transmembrane region" description="Helical" evidence="6">
    <location>
        <begin position="346"/>
        <end position="365"/>
    </location>
</feature>
<keyword evidence="5 6" id="KW-0472">Membrane</keyword>
<dbReference type="Gene3D" id="1.20.1250.20">
    <property type="entry name" value="MFS general substrate transporter like domains"/>
    <property type="match status" value="2"/>
</dbReference>
<sequence length="487" mass="53094">MSDKAPSDMAAKAAHHEGWDVAQGTVQRAKMSRTVLFKMDTRLLPVLALLFLCSFLDRTNVGNAKILGLEKDLNIDDDQYTHGLAVYYATYIASELPSNLVLKKLSAKLWLPVLTVTWGIITVALGFVRGYGSFIAVRALLGFAEGGLVPGMILYLTTFYSRGELALRFGLFYTAASLSGAFGGLLARGLSAIGPAGGIAGWRWILIMEGIITVVVGVGSYFMLPLEPGTAHFLTPEERAWAVQRLEDDAGGRFSRKKEREEAFSWSEVRRGVFNIQVWLSSTAYFAILSGLYSFGLFLPTIVNEMRIAPNANLAQLWTVIPYAVATPITVLVALLSDKLRMRGPIVLGVLPIAIAGYATIANVPSPSVRFGMTCLMAIGMYCAVPPILVWNANNSAGHYKRATTSALQLAVANTGGFVSTFVYPARDGPYFHRGHTIILGLLCYAWVAILANVLWCAKINRDKKNGKYSKYDGCGDDRDPGFMMMI</sequence>
<evidence type="ECO:0000259" key="7">
    <source>
        <dbReference type="PROSITE" id="PS50850"/>
    </source>
</evidence>
<feature type="transmembrane region" description="Helical" evidence="6">
    <location>
        <begin position="169"/>
        <end position="190"/>
    </location>
</feature>
<evidence type="ECO:0000256" key="6">
    <source>
        <dbReference type="SAM" id="Phobius"/>
    </source>
</evidence>
<organism evidence="8 9">
    <name type="scientific">[Torrubiella] hemipterigena</name>
    <dbReference type="NCBI Taxonomy" id="1531966"/>
    <lineage>
        <taxon>Eukaryota</taxon>
        <taxon>Fungi</taxon>
        <taxon>Dikarya</taxon>
        <taxon>Ascomycota</taxon>
        <taxon>Pezizomycotina</taxon>
        <taxon>Sordariomycetes</taxon>
        <taxon>Hypocreomycetidae</taxon>
        <taxon>Hypocreales</taxon>
        <taxon>Clavicipitaceae</taxon>
        <taxon>Clavicipitaceae incertae sedis</taxon>
        <taxon>'Torrubiella' clade</taxon>
    </lineage>
</organism>
<dbReference type="GO" id="GO:0016020">
    <property type="term" value="C:membrane"/>
    <property type="evidence" value="ECO:0007669"/>
    <property type="project" value="UniProtKB-SubCell"/>
</dbReference>
<dbReference type="InterPro" id="IPR020846">
    <property type="entry name" value="MFS_dom"/>
</dbReference>
<feature type="transmembrane region" description="Helical" evidence="6">
    <location>
        <begin position="438"/>
        <end position="458"/>
    </location>
</feature>
<dbReference type="PANTHER" id="PTHR43791:SF67">
    <property type="entry name" value="TRANSPORTER, PUTATIVE (AFU_ORTHOLOGUE AFUA_3G04010)-RELATED"/>
    <property type="match status" value="1"/>
</dbReference>
<dbReference type="InterPro" id="IPR011701">
    <property type="entry name" value="MFS"/>
</dbReference>
<evidence type="ECO:0000256" key="4">
    <source>
        <dbReference type="ARBA" id="ARBA00022989"/>
    </source>
</evidence>
<feature type="transmembrane region" description="Helical" evidence="6">
    <location>
        <begin position="134"/>
        <end position="157"/>
    </location>
</feature>
<dbReference type="AlphaFoldDB" id="A0A0A1TRA9"/>
<feature type="transmembrane region" description="Helical" evidence="6">
    <location>
        <begin position="109"/>
        <end position="128"/>
    </location>
</feature>
<keyword evidence="3 6" id="KW-0812">Transmembrane</keyword>
<dbReference type="OrthoDB" id="9971669at2759"/>
<dbReference type="PANTHER" id="PTHR43791">
    <property type="entry name" value="PERMEASE-RELATED"/>
    <property type="match status" value="1"/>
</dbReference>
<keyword evidence="2" id="KW-0813">Transport</keyword>
<dbReference type="Proteomes" id="UP000039046">
    <property type="component" value="Unassembled WGS sequence"/>
</dbReference>
<keyword evidence="4 6" id="KW-1133">Transmembrane helix</keyword>